<evidence type="ECO:0000313" key="2">
    <source>
        <dbReference type="Proteomes" id="UP001303046"/>
    </source>
</evidence>
<name>A0ABR1CK85_NECAM</name>
<protein>
    <submittedName>
        <fullName evidence="1">Uncharacterized protein</fullName>
    </submittedName>
</protein>
<gene>
    <name evidence="1" type="primary">Necator_chrII.g8217</name>
    <name evidence="1" type="ORF">RB195_020423</name>
</gene>
<dbReference type="EMBL" id="JAVFWL010000002">
    <property type="protein sequence ID" value="KAK6738301.1"/>
    <property type="molecule type" value="Genomic_DNA"/>
</dbReference>
<sequence>MGISDSHSLTGYFGGLLFYAVIQITFNQSISNNVTLVNWIVFPSKHTSAEVSFRKLKQEKRYPVGPQGIS</sequence>
<proteinExistence type="predicted"/>
<dbReference type="Proteomes" id="UP001303046">
    <property type="component" value="Unassembled WGS sequence"/>
</dbReference>
<reference evidence="1 2" key="1">
    <citation type="submission" date="2023-08" db="EMBL/GenBank/DDBJ databases">
        <title>A Necator americanus chromosomal reference genome.</title>
        <authorList>
            <person name="Ilik V."/>
            <person name="Petrzelkova K.J."/>
            <person name="Pardy F."/>
            <person name="Fuh T."/>
            <person name="Niatou-Singa F.S."/>
            <person name="Gouil Q."/>
            <person name="Baker L."/>
            <person name="Ritchie M.E."/>
            <person name="Jex A.R."/>
            <person name="Gazzola D."/>
            <person name="Li H."/>
            <person name="Toshio Fujiwara R."/>
            <person name="Zhan B."/>
            <person name="Aroian R.V."/>
            <person name="Pafco B."/>
            <person name="Schwarz E.M."/>
        </authorList>
    </citation>
    <scope>NUCLEOTIDE SEQUENCE [LARGE SCALE GENOMIC DNA]</scope>
    <source>
        <strain evidence="1 2">Aroian</strain>
        <tissue evidence="1">Whole animal</tissue>
    </source>
</reference>
<evidence type="ECO:0000313" key="1">
    <source>
        <dbReference type="EMBL" id="KAK6738301.1"/>
    </source>
</evidence>
<comment type="caution">
    <text evidence="1">The sequence shown here is derived from an EMBL/GenBank/DDBJ whole genome shotgun (WGS) entry which is preliminary data.</text>
</comment>
<keyword evidence="2" id="KW-1185">Reference proteome</keyword>
<accession>A0ABR1CK85</accession>
<organism evidence="1 2">
    <name type="scientific">Necator americanus</name>
    <name type="common">Human hookworm</name>
    <dbReference type="NCBI Taxonomy" id="51031"/>
    <lineage>
        <taxon>Eukaryota</taxon>
        <taxon>Metazoa</taxon>
        <taxon>Ecdysozoa</taxon>
        <taxon>Nematoda</taxon>
        <taxon>Chromadorea</taxon>
        <taxon>Rhabditida</taxon>
        <taxon>Rhabditina</taxon>
        <taxon>Rhabditomorpha</taxon>
        <taxon>Strongyloidea</taxon>
        <taxon>Ancylostomatidae</taxon>
        <taxon>Bunostominae</taxon>
        <taxon>Necator</taxon>
    </lineage>
</organism>